<organism evidence="1 2">
    <name type="scientific">Mucilaginibacter arboris</name>
    <dbReference type="NCBI Taxonomy" id="2682090"/>
    <lineage>
        <taxon>Bacteria</taxon>
        <taxon>Pseudomonadati</taxon>
        <taxon>Bacteroidota</taxon>
        <taxon>Sphingobacteriia</taxon>
        <taxon>Sphingobacteriales</taxon>
        <taxon>Sphingobacteriaceae</taxon>
        <taxon>Mucilaginibacter</taxon>
    </lineage>
</organism>
<protein>
    <submittedName>
        <fullName evidence="1">Uncharacterized protein</fullName>
    </submittedName>
</protein>
<comment type="caution">
    <text evidence="1">The sequence shown here is derived from an EMBL/GenBank/DDBJ whole genome shotgun (WGS) entry which is preliminary data.</text>
</comment>
<sequence length="119" mass="13587">MELEFDITKSFNEDIALLSFPQRENIRKQINAVSQSLLNGKTAFNEDSSIPYIFNLKDGLESSLFVIRADQDNRIIAAVDEDPIFDKISLTLFRIVNKNQAENVYKEVGKEIYSKLGIL</sequence>
<evidence type="ECO:0000313" key="2">
    <source>
        <dbReference type="Proteomes" id="UP000462014"/>
    </source>
</evidence>
<reference evidence="1 2" key="1">
    <citation type="submission" date="2019-12" db="EMBL/GenBank/DDBJ databases">
        <title>Mucilaginibacter sp. HMF7410 genome sequencing and assembly.</title>
        <authorList>
            <person name="Kang H."/>
            <person name="Cha I."/>
            <person name="Kim H."/>
            <person name="Joh K."/>
        </authorList>
    </citation>
    <scope>NUCLEOTIDE SEQUENCE [LARGE SCALE GENOMIC DNA]</scope>
    <source>
        <strain evidence="1 2">HMF7410</strain>
    </source>
</reference>
<dbReference type="Proteomes" id="UP000462014">
    <property type="component" value="Unassembled WGS sequence"/>
</dbReference>
<evidence type="ECO:0000313" key="1">
    <source>
        <dbReference type="EMBL" id="MVN22027.1"/>
    </source>
</evidence>
<accession>A0A7K1SXQ6</accession>
<dbReference type="EMBL" id="WPIK01000008">
    <property type="protein sequence ID" value="MVN22027.1"/>
    <property type="molecule type" value="Genomic_DNA"/>
</dbReference>
<dbReference type="AlphaFoldDB" id="A0A7K1SXQ6"/>
<gene>
    <name evidence="1" type="ORF">GO621_10830</name>
</gene>
<dbReference type="RefSeq" id="WP_157566889.1">
    <property type="nucleotide sequence ID" value="NZ_WPIK01000008.1"/>
</dbReference>
<name>A0A7K1SXQ6_9SPHI</name>
<proteinExistence type="predicted"/>
<keyword evidence="2" id="KW-1185">Reference proteome</keyword>